<organism evidence="1 2">
    <name type="scientific">Vibrio phage ICP1</name>
    <dbReference type="NCBI Taxonomy" id="979525"/>
    <lineage>
        <taxon>Viruses</taxon>
        <taxon>Duplodnaviria</taxon>
        <taxon>Heunggongvirae</taxon>
        <taxon>Uroviricota</taxon>
        <taxon>Caudoviricetes</taxon>
        <taxon>Mohonavirus</taxon>
        <taxon>Mohonavirus ICP1</taxon>
    </lineage>
</organism>
<evidence type="ECO:0000313" key="2">
    <source>
        <dbReference type="Proteomes" id="UP000007502"/>
    </source>
</evidence>
<evidence type="ECO:0000313" key="1">
    <source>
        <dbReference type="EMBL" id="ADX87823.1"/>
    </source>
</evidence>
<name>F1D129_9CAUD</name>
<dbReference type="RefSeq" id="YP_004250948.1">
    <property type="nucleotide sequence ID" value="NC_015157.1"/>
</dbReference>
<dbReference type="Proteomes" id="UP000007502">
    <property type="component" value="Segment"/>
</dbReference>
<gene>
    <name evidence="1" type="primary">ORF7</name>
</gene>
<dbReference type="OrthoDB" id="40740at10239"/>
<dbReference type="GeneID" id="10228486"/>
<reference evidence="1 2" key="1">
    <citation type="journal article" date="2011" name="MBio">
        <title>Evidence of a dominant lineage of Vibrio cholerae-specific lytic bacteriophages shed by cholera patients over a 10-year period in Dhaka, Bangladesh.</title>
        <authorList>
            <person name="Seed K.D."/>
            <person name="Bodi K.L."/>
            <person name="Kropinski A.M."/>
            <person name="Ackermann H.W."/>
            <person name="Calderwood S.B."/>
            <person name="Qadri F."/>
            <person name="Camilli A."/>
        </authorList>
    </citation>
    <scope>NUCLEOTIDE SEQUENCE [LARGE SCALE GENOMIC DNA]</scope>
</reference>
<protein>
    <submittedName>
        <fullName evidence="1">Uncharacterized protein ORF7</fullName>
    </submittedName>
</protein>
<proteinExistence type="predicted"/>
<keyword evidence="2" id="KW-1185">Reference proteome</keyword>
<sequence length="121" mass="14240">MHIMYSKKEPHIEIKSHHVRLFSGHLNYTNSFEPKLFKGSLADKALSWLYDCELLKVKLSEVNTYSKSVYCWLYQKDSGEVFKVWGLDNHEPNTSKLLPNNKVMINGLGVFDYEDFQIFEF</sequence>
<dbReference type="KEGG" id="vg:10228486"/>
<accession>F1D129</accession>
<dbReference type="EMBL" id="HQ641347">
    <property type="protein sequence ID" value="ADX87823.1"/>
    <property type="molecule type" value="Genomic_DNA"/>
</dbReference>